<feature type="compositionally biased region" description="Polar residues" evidence="11">
    <location>
        <begin position="1311"/>
        <end position="1325"/>
    </location>
</feature>
<dbReference type="Pfam" id="PF13855">
    <property type="entry name" value="LRR_8"/>
    <property type="match status" value="1"/>
</dbReference>
<dbReference type="InterPro" id="IPR003591">
    <property type="entry name" value="Leu-rich_rpt_typical-subtyp"/>
</dbReference>
<keyword evidence="9" id="KW-0325">Glycoprotein</keyword>
<dbReference type="FunCoup" id="I3J6L1">
    <property type="interactions" value="283"/>
</dbReference>
<feature type="compositionally biased region" description="Low complexity" evidence="11">
    <location>
        <begin position="1361"/>
        <end position="1377"/>
    </location>
</feature>
<keyword evidence="10" id="KW-0393">Immunoglobulin domain</keyword>
<evidence type="ECO:0000256" key="1">
    <source>
        <dbReference type="ARBA" id="ARBA00004167"/>
    </source>
</evidence>
<feature type="domain" description="Ig-like" evidence="13">
    <location>
        <begin position="1755"/>
        <end position="1847"/>
    </location>
</feature>
<feature type="region of interest" description="Disordered" evidence="11">
    <location>
        <begin position="915"/>
        <end position="970"/>
    </location>
</feature>
<feature type="domain" description="Ig-like" evidence="13">
    <location>
        <begin position="2150"/>
        <end position="2247"/>
    </location>
</feature>
<organism evidence="14 15">
    <name type="scientific">Oreochromis niloticus</name>
    <name type="common">Nile tilapia</name>
    <name type="synonym">Tilapia nilotica</name>
    <dbReference type="NCBI Taxonomy" id="8128"/>
    <lineage>
        <taxon>Eukaryota</taxon>
        <taxon>Metazoa</taxon>
        <taxon>Chordata</taxon>
        <taxon>Craniata</taxon>
        <taxon>Vertebrata</taxon>
        <taxon>Euteleostomi</taxon>
        <taxon>Actinopterygii</taxon>
        <taxon>Neopterygii</taxon>
        <taxon>Teleostei</taxon>
        <taxon>Neoteleostei</taxon>
        <taxon>Acanthomorphata</taxon>
        <taxon>Ovalentaria</taxon>
        <taxon>Cichlomorphae</taxon>
        <taxon>Cichliformes</taxon>
        <taxon>Cichlidae</taxon>
        <taxon>African cichlids</taxon>
        <taxon>Pseudocrenilabrinae</taxon>
        <taxon>Oreochromini</taxon>
        <taxon>Oreochromis</taxon>
    </lineage>
</organism>
<evidence type="ECO:0000256" key="5">
    <source>
        <dbReference type="ARBA" id="ARBA00022737"/>
    </source>
</evidence>
<feature type="region of interest" description="Disordered" evidence="11">
    <location>
        <begin position="1407"/>
        <end position="1500"/>
    </location>
</feature>
<evidence type="ECO:0000256" key="4">
    <source>
        <dbReference type="ARBA" id="ARBA00022729"/>
    </source>
</evidence>
<proteinExistence type="predicted"/>
<dbReference type="PANTHER" id="PTHR45842">
    <property type="entry name" value="SYNAPTIC ADHESION-LIKE MOLECULE SALM"/>
    <property type="match status" value="1"/>
</dbReference>
<feature type="chain" id="PRO_5025359023" evidence="12">
    <location>
        <begin position="31"/>
        <end position="2540"/>
    </location>
</feature>
<dbReference type="InterPro" id="IPR026906">
    <property type="entry name" value="LRR_5"/>
</dbReference>
<feature type="region of interest" description="Disordered" evidence="11">
    <location>
        <begin position="1291"/>
        <end position="1377"/>
    </location>
</feature>
<dbReference type="InterPro" id="IPR000483">
    <property type="entry name" value="Cys-rich_flank_reg_C"/>
</dbReference>
<dbReference type="SUPFAM" id="SSF52058">
    <property type="entry name" value="L domain-like"/>
    <property type="match status" value="1"/>
</dbReference>
<dbReference type="InterPro" id="IPR001611">
    <property type="entry name" value="Leu-rich_rpt"/>
</dbReference>
<dbReference type="GO" id="GO:0005576">
    <property type="term" value="C:extracellular region"/>
    <property type="evidence" value="ECO:0007669"/>
    <property type="project" value="TreeGrafter"/>
</dbReference>
<comment type="subcellular location">
    <subcellularLocation>
        <location evidence="1">Membrane</location>
        <topology evidence="1">Single-pass membrane protein</topology>
    </subcellularLocation>
</comment>
<feature type="domain" description="Ig-like" evidence="13">
    <location>
        <begin position="471"/>
        <end position="569"/>
    </location>
</feature>
<evidence type="ECO:0000313" key="15">
    <source>
        <dbReference type="Proteomes" id="UP000005207"/>
    </source>
</evidence>
<feature type="domain" description="Ig-like" evidence="13">
    <location>
        <begin position="1855"/>
        <end position="1948"/>
    </location>
</feature>
<evidence type="ECO:0000313" key="14">
    <source>
        <dbReference type="Ensembl" id="ENSONIP00000004501.2"/>
    </source>
</evidence>
<dbReference type="FunFam" id="2.60.40.10:FF:000032">
    <property type="entry name" value="palladin isoform X1"/>
    <property type="match status" value="3"/>
</dbReference>
<keyword evidence="7" id="KW-0472">Membrane</keyword>
<dbReference type="PROSITE" id="PS50835">
    <property type="entry name" value="IG_LIKE"/>
    <property type="match status" value="12"/>
</dbReference>
<evidence type="ECO:0000256" key="6">
    <source>
        <dbReference type="ARBA" id="ARBA00022989"/>
    </source>
</evidence>
<evidence type="ECO:0000259" key="13">
    <source>
        <dbReference type="PROSITE" id="PS50835"/>
    </source>
</evidence>
<evidence type="ECO:0000256" key="2">
    <source>
        <dbReference type="ARBA" id="ARBA00022614"/>
    </source>
</evidence>
<dbReference type="Proteomes" id="UP000005207">
    <property type="component" value="Linkage group LG14"/>
</dbReference>
<dbReference type="FunFam" id="2.60.40.10:FF:000076">
    <property type="entry name" value="Leucine-rich repeat and Ig domain-containing 4"/>
    <property type="match status" value="1"/>
</dbReference>
<reference evidence="14" key="2">
    <citation type="submission" date="2025-08" db="UniProtKB">
        <authorList>
            <consortium name="Ensembl"/>
        </authorList>
    </citation>
    <scope>IDENTIFICATION</scope>
</reference>
<evidence type="ECO:0000256" key="8">
    <source>
        <dbReference type="ARBA" id="ARBA00023157"/>
    </source>
</evidence>
<accession>I3J6L1</accession>
<dbReference type="InterPro" id="IPR007110">
    <property type="entry name" value="Ig-like_dom"/>
</dbReference>
<evidence type="ECO:0000256" key="11">
    <source>
        <dbReference type="SAM" id="MobiDB-lite"/>
    </source>
</evidence>
<dbReference type="Gene3D" id="2.60.40.10">
    <property type="entry name" value="Immunoglobulins"/>
    <property type="match status" value="12"/>
</dbReference>
<protein>
    <submittedName>
        <fullName evidence="14">Immunoglobulin superfamily member 10</fullName>
    </submittedName>
</protein>
<dbReference type="InterPro" id="IPR013106">
    <property type="entry name" value="Ig_V-set"/>
</dbReference>
<feature type="domain" description="Ig-like" evidence="13">
    <location>
        <begin position="1657"/>
        <end position="1749"/>
    </location>
</feature>
<dbReference type="InterPro" id="IPR036179">
    <property type="entry name" value="Ig-like_dom_sf"/>
</dbReference>
<evidence type="ECO:0000256" key="10">
    <source>
        <dbReference type="ARBA" id="ARBA00023319"/>
    </source>
</evidence>
<dbReference type="OMA" id="VTWIMPD"/>
<dbReference type="eggNOG" id="KOG0619">
    <property type="taxonomic scope" value="Eukaryota"/>
</dbReference>
<feature type="domain" description="Ig-like" evidence="13">
    <location>
        <begin position="1951"/>
        <end position="2051"/>
    </location>
</feature>
<dbReference type="PANTHER" id="PTHR45842:SF2">
    <property type="entry name" value="IMMUNOGLOBULIN SUPERFAMILY MEMBER 10"/>
    <property type="match status" value="1"/>
</dbReference>
<keyword evidence="2" id="KW-0433">Leucine-rich repeat</keyword>
<evidence type="ECO:0000256" key="12">
    <source>
        <dbReference type="SAM" id="SignalP"/>
    </source>
</evidence>
<dbReference type="Pfam" id="PF07679">
    <property type="entry name" value="I-set"/>
    <property type="match status" value="6"/>
</dbReference>
<dbReference type="FunFam" id="2.60.40.10:FF:001377">
    <property type="entry name" value="Matrix remodeling associated 5"/>
    <property type="match status" value="1"/>
</dbReference>
<feature type="domain" description="Ig-like" evidence="13">
    <location>
        <begin position="2253"/>
        <end position="2332"/>
    </location>
</feature>
<dbReference type="InterPro" id="IPR013783">
    <property type="entry name" value="Ig-like_fold"/>
</dbReference>
<dbReference type="GO" id="GO:0016020">
    <property type="term" value="C:membrane"/>
    <property type="evidence" value="ECO:0007669"/>
    <property type="project" value="UniProtKB-SubCell"/>
</dbReference>
<dbReference type="InterPro" id="IPR050467">
    <property type="entry name" value="LRFN"/>
</dbReference>
<dbReference type="SMART" id="SM00406">
    <property type="entry name" value="IGv"/>
    <property type="match status" value="5"/>
</dbReference>
<feature type="compositionally biased region" description="Polar residues" evidence="11">
    <location>
        <begin position="1432"/>
        <end position="1452"/>
    </location>
</feature>
<feature type="compositionally biased region" description="Polar residues" evidence="11">
    <location>
        <begin position="924"/>
        <end position="943"/>
    </location>
</feature>
<dbReference type="Gene3D" id="3.80.10.10">
    <property type="entry name" value="Ribonuclease Inhibitor"/>
    <property type="match status" value="2"/>
</dbReference>
<feature type="compositionally biased region" description="Low complexity" evidence="11">
    <location>
        <begin position="1216"/>
        <end position="1227"/>
    </location>
</feature>
<dbReference type="FunFam" id="2.60.40.10:FF:000537">
    <property type="entry name" value="immunoglobulin superfamily member 10"/>
    <property type="match status" value="1"/>
</dbReference>
<feature type="domain" description="Ig-like" evidence="13">
    <location>
        <begin position="595"/>
        <end position="670"/>
    </location>
</feature>
<feature type="compositionally biased region" description="Basic residues" evidence="11">
    <location>
        <begin position="1345"/>
        <end position="1360"/>
    </location>
</feature>
<keyword evidence="3" id="KW-0812">Transmembrane</keyword>
<keyword evidence="15" id="KW-1185">Reference proteome</keyword>
<reference evidence="14" key="3">
    <citation type="submission" date="2025-09" db="UniProtKB">
        <authorList>
            <consortium name="Ensembl"/>
        </authorList>
    </citation>
    <scope>IDENTIFICATION</scope>
</reference>
<dbReference type="SMART" id="SM00082">
    <property type="entry name" value="LRRCT"/>
    <property type="match status" value="1"/>
</dbReference>
<dbReference type="SMART" id="SM00369">
    <property type="entry name" value="LRR_TYP"/>
    <property type="match status" value="6"/>
</dbReference>
<feature type="domain" description="Ig-like" evidence="13">
    <location>
        <begin position="2445"/>
        <end position="2540"/>
    </location>
</feature>
<dbReference type="SMART" id="SM00409">
    <property type="entry name" value="IG"/>
    <property type="match status" value="12"/>
</dbReference>
<dbReference type="CDD" id="cd00096">
    <property type="entry name" value="Ig"/>
    <property type="match status" value="3"/>
</dbReference>
<feature type="domain" description="Ig-like" evidence="13">
    <location>
        <begin position="2349"/>
        <end position="2435"/>
    </location>
</feature>
<dbReference type="InParanoid" id="I3J6L1"/>
<feature type="signal peptide" evidence="12">
    <location>
        <begin position="1"/>
        <end position="30"/>
    </location>
</feature>
<dbReference type="SMART" id="SM00408">
    <property type="entry name" value="IGc2"/>
    <property type="match status" value="12"/>
</dbReference>
<reference evidence="15" key="1">
    <citation type="submission" date="2012-01" db="EMBL/GenBank/DDBJ databases">
        <title>The Genome Sequence of Oreochromis niloticus (Nile Tilapia).</title>
        <authorList>
            <consortium name="Broad Institute Genome Assembly Team"/>
            <consortium name="Broad Institute Sequencing Platform"/>
            <person name="Di Palma F."/>
            <person name="Johnson J."/>
            <person name="Lander E.S."/>
            <person name="Lindblad-Toh K."/>
        </authorList>
    </citation>
    <scope>NUCLEOTIDE SEQUENCE [LARGE SCALE GENOMIC DNA]</scope>
</reference>
<dbReference type="Pfam" id="PF13927">
    <property type="entry name" value="Ig_3"/>
    <property type="match status" value="6"/>
</dbReference>
<keyword evidence="5" id="KW-0677">Repeat</keyword>
<keyword evidence="6" id="KW-1133">Transmembrane helix</keyword>
<keyword evidence="4 12" id="KW-0732">Signal</keyword>
<dbReference type="STRING" id="8128.ENSONIP00000004501"/>
<gene>
    <name evidence="14" type="primary">IGSF10</name>
    <name evidence="14" type="synonym">igsf10</name>
</gene>
<dbReference type="Ensembl" id="ENSONIT00000004503.2">
    <property type="protein sequence ID" value="ENSONIP00000004501.2"/>
    <property type="gene ID" value="ENSONIG00000003578.2"/>
</dbReference>
<evidence type="ECO:0000256" key="7">
    <source>
        <dbReference type="ARBA" id="ARBA00023136"/>
    </source>
</evidence>
<dbReference type="InterPro" id="IPR003599">
    <property type="entry name" value="Ig_sub"/>
</dbReference>
<feature type="compositionally biased region" description="Polar residues" evidence="11">
    <location>
        <begin position="952"/>
        <end position="966"/>
    </location>
</feature>
<feature type="compositionally biased region" description="Polar residues" evidence="11">
    <location>
        <begin position="1487"/>
        <end position="1500"/>
    </location>
</feature>
<dbReference type="SUPFAM" id="SSF48726">
    <property type="entry name" value="Immunoglobulin"/>
    <property type="match status" value="12"/>
</dbReference>
<dbReference type="InterPro" id="IPR003598">
    <property type="entry name" value="Ig_sub2"/>
</dbReference>
<dbReference type="GeneTree" id="ENSGT00940000158290"/>
<dbReference type="InterPro" id="IPR032675">
    <property type="entry name" value="LRR_dom_sf"/>
</dbReference>
<name>I3J6L1_ORENI</name>
<dbReference type="FunFam" id="2.60.40.10:FF:000621">
    <property type="entry name" value="Immunoglobulin superfamily member 10"/>
    <property type="match status" value="1"/>
</dbReference>
<dbReference type="Pfam" id="PF13306">
    <property type="entry name" value="LRR_5"/>
    <property type="match status" value="1"/>
</dbReference>
<evidence type="ECO:0000256" key="3">
    <source>
        <dbReference type="ARBA" id="ARBA00022692"/>
    </source>
</evidence>
<feature type="domain" description="Ig-like" evidence="13">
    <location>
        <begin position="2057"/>
        <end position="2147"/>
    </location>
</feature>
<dbReference type="InterPro" id="IPR013098">
    <property type="entry name" value="Ig_I-set"/>
</dbReference>
<sequence length="2540" mass="281961">MTECVCSSSYLQRWLLKTLLFLAAALPSSADCPKPCACHVTTEVQCNFRYLTSVPDHILPAVEKIYLGYNSITILRENDLSGLENLELLLLHSNMIHTTEDRAFKDLKSLQVLKMSYNKLKIINKETFKGLDSLLRLHIDHNHIEFINPEAFFGLTNLELVNLEGNYLQQLHPDTFITLRHSQVFKVSSVRTIHLSDNLLTTLPADTFSGCSQLENVFLHGNPWKCDCRMKWFSLWAQRNTGVLKCRRDRRYPGGLCPVCENPSLYHKRPLSLLPDNAFTCTKPLIQPHLKQKNISLDEGNFFPVSPKDFIAPLGSIQMNLTDRFHNDASLTCTVQRPTSFENLTQTLEEGEENNVTMLTTCITTYLVCNINHEHIQQLWQILATYSDSPMRLERGLMLARSPEMVYRYTQMKTKDLDKEINTNIKAEIKASPAWLMQGEVSFQLDRTTTTFSTLHIKYQSVVNLRLESTPSKRDRYSWAMIKRDNQTKTEHTVLTGGVVQLSCHIQGDPKPLLEWILPDGSKVRAPYSSEDRRIIITAEGKLTLRGADTSDTGLYWCIATNYLDADILIFRVTVLSIDVEEAEVNGVQLSRPLGEKLVFDCSSSGSPEASVSWILPDHSVLDKPHGNRNIFKNGTLLIQGITARDRGFYRCLVANHLGVDLLVSQVTVTDKRPVTATAFNSEGSGMVTEVAMDSSLTQNTVKLSEIHHSQHADRTIQESRTITSDRAYPRHRSRGRVGFGGRLGQRRRGSVRNSHIWSSRVFDKASRKVDPQKFAEFMKKAQDGSKIKSGRENEKARYEDTHIGYSGNNEIGSGEAQNEDRLIVLPTIVQPTTGYPQRIFAQDRQTETVTAAQIGEGHILVTKENAMENRFSNHINSTKIMENRDMATTEPYMQSTFTRDSRLVETNNFYTLERTSMPPLNPQPVTLQPTVTDTSQETQLQLSGEAPAELETSTEGAFSSTTDPNVTPMRDEPGPVELVLHTDPGSQTTFTAITSTDRQQDKIIFHTTQTIKSPRLPAGSTIISRQHIHIIPRQNNRGKVGRRTFQGRRRIIKPNRIHDMQSFINKLKQSTMSKEGNASMPYQIQLTTACNCDNKAATTDLAVVTPTPSSSPCLHKTERPAYAQKTLVSTTSHYMTSDATFNNAESRSETSNEYITFAVAPELDPTTKVPTTTTTTSTSKIIRGKIPWNKLFGNKGRERMLSRLKKPLTAKKPSTTTETRGTLDTTIGPTPITSANLLVKLDSLSPSRHTQSSSLDDDYGDASSADFQFTTLGPSLDFIPVTSYSGSSPFYTTAETPPELQTLPSPPTVKPTQQENLDVKSSGSGRLPDNLLIIRQRPGGTRGRLGRRRRPYRRRRPLRKPGIPKVQQTSTTEATTTEATTIEYTMEATTLFQQSVSEYNPIYTQKDARTTASSTTEKRSEESDLYEDFDWTSSGSSSYPTTKTPLFSSDTYDPATTLIPHTTKGLYTTAQTRIHSNMERIRPTGTRKSSGTKGSVDNSDTLTLLTAQQGYMISTPVPYITDKDSATSTIYNQVSGYDATSASNAGFEPTTKVMSSKPKIVGGNAASFTVLSNSDAFLPCVAVGNPQPVITWKRFSSSTGRTITIKERMGKYEVLNNGTLSIPNANIKDRGQYFCLAENDHGSDKLIITLSVVAYPSRILEPKMREIKSYAGNTVELKCKAEGRPMPVISWILANRTQVVGQNTEKGRASVSAVGTLVIKDVSVYDRGHYKCIASNPAGADTATVRLQVVAAPPGIMEEKRQQLQAILGHSLQLPCTGHGTPQPSVHWVLHDGSMIQSNRPVSDTRISMYENGTLHIKDVTPADSGKYECIATSSTGSERRVVTLTVILQESAPQILEISKRLTELSYGDQLRLNCSATGNPKPRIIWKLPSKAVVDYWYRVGSRIKVLDNGTLTVNTVSDKDAGDYLCVARNKIGDALQLMKVSVSMKPAKIEAKVYSKKQVPYGKDLKVDCKASGAPKPDISWGLPDGTVVNSALQSDASSRGGRERRYTLFDNGTLYLNQVGMSEEGDYTCFAENQVGKDEMHVHITVVTASPRMRPASQTYARVKPGGSIRFDCEALGEPKPKILWILPNNDVIAASHERYLMHVNGSLDIRDVKVIDAGEYVCMARNPGGETRKVYKLEIGGNPPVINGYHQNRTVIKEIVSTYSRKLIDCMAEGTPRPTITWIMPDNIFLTAPYFGSRIKVHQNGTLEIRNVRPSDTAEFICLARNDGGEAVMVVQLTVTSMLRRPIFNNPFNERIVSGNGKTTVLNCSADGQPMPEITWTLPNGTRFTGGTNHGSRHQINHDGTLVIHSTHKEDAGKYRCGAKNLMGYIEKLIILEIGQKPYILTRPRGIIRSISGESLFLHCLSDGSPRPRIYWTVPGGHTLTRPQVLGRYQLLENGTLIIQDTTLHDRGNYICRARNDAGEAVLSVPVIVIAYPPRITMGPPSNVRAVTGRPIQLNCAATGIPKPEITWELPDHSVLSAAEKGRPMGSELLHPQGTLIIQRPTPSDSGTYKCLAKNHLGTDSKVAYVLVQ</sequence>
<evidence type="ECO:0000256" key="9">
    <source>
        <dbReference type="ARBA" id="ARBA00023180"/>
    </source>
</evidence>
<keyword evidence="8" id="KW-1015">Disulfide bond</keyword>
<feature type="region of interest" description="Disordered" evidence="11">
    <location>
        <begin position="1206"/>
        <end position="1230"/>
    </location>
</feature>
<feature type="compositionally biased region" description="Polar residues" evidence="11">
    <location>
        <begin position="1466"/>
        <end position="1476"/>
    </location>
</feature>
<feature type="domain" description="Ig-like" evidence="13">
    <location>
        <begin position="1559"/>
        <end position="1652"/>
    </location>
</feature>